<evidence type="ECO:0000313" key="2">
    <source>
        <dbReference type="EMBL" id="MDG3584905.1"/>
    </source>
</evidence>
<reference evidence="2" key="1">
    <citation type="submission" date="2022-11" db="EMBL/GenBank/DDBJ databases">
        <title>High-quality draft genome sequence of Galbibacter sp. strain CMA-7.</title>
        <authorList>
            <person name="Wei L."/>
            <person name="Dong C."/>
            <person name="Shao Z."/>
        </authorList>
    </citation>
    <scope>NUCLEOTIDE SEQUENCE</scope>
    <source>
        <strain evidence="2">CMA-7</strain>
    </source>
</reference>
<organism evidence="2 3">
    <name type="scientific">Galbibacter pacificus</name>
    <dbReference type="NCBI Taxonomy" id="2996052"/>
    <lineage>
        <taxon>Bacteria</taxon>
        <taxon>Pseudomonadati</taxon>
        <taxon>Bacteroidota</taxon>
        <taxon>Flavobacteriia</taxon>
        <taxon>Flavobacteriales</taxon>
        <taxon>Flavobacteriaceae</taxon>
        <taxon>Galbibacter</taxon>
    </lineage>
</organism>
<evidence type="ECO:0000313" key="3">
    <source>
        <dbReference type="Proteomes" id="UP001153642"/>
    </source>
</evidence>
<keyword evidence="3" id="KW-1185">Reference proteome</keyword>
<dbReference type="PROSITE" id="PS51257">
    <property type="entry name" value="PROKAR_LIPOPROTEIN"/>
    <property type="match status" value="1"/>
</dbReference>
<protein>
    <recommendedName>
        <fullName evidence="4">DUF4878 domain-containing protein</fullName>
    </recommendedName>
</protein>
<comment type="caution">
    <text evidence="2">The sequence shown here is derived from an EMBL/GenBank/DDBJ whole genome shotgun (WGS) entry which is preliminary data.</text>
</comment>
<accession>A0ABT6FNW8</accession>
<evidence type="ECO:0000256" key="1">
    <source>
        <dbReference type="SAM" id="SignalP"/>
    </source>
</evidence>
<feature type="chain" id="PRO_5046430264" description="DUF4878 domain-containing protein" evidence="1">
    <location>
        <begin position="20"/>
        <end position="121"/>
    </location>
</feature>
<gene>
    <name evidence="2" type="ORF">OSR52_03415</name>
</gene>
<feature type="signal peptide" evidence="1">
    <location>
        <begin position="1"/>
        <end position="19"/>
    </location>
</feature>
<dbReference type="RefSeq" id="WP_277898645.1">
    <property type="nucleotide sequence ID" value="NZ_JAPMUA010000001.1"/>
</dbReference>
<dbReference type="EMBL" id="JAPMUA010000001">
    <property type="protein sequence ID" value="MDG3584905.1"/>
    <property type="molecule type" value="Genomic_DNA"/>
</dbReference>
<keyword evidence="1" id="KW-0732">Signal</keyword>
<name>A0ABT6FNW8_9FLAO</name>
<sequence length="121" mass="13509">MKRIAIFSLVALFLSCAGKQDLSPSETSKIVVESFYNKDNTTLKKHTTPEGYNGLKSIQDLMAAGKSGDSNFKVLEETADGKTAWVRFTTSYEENPELFKLLKVDGQWKVTQQGPREKGPF</sequence>
<proteinExistence type="predicted"/>
<evidence type="ECO:0008006" key="4">
    <source>
        <dbReference type="Google" id="ProtNLM"/>
    </source>
</evidence>
<dbReference type="Proteomes" id="UP001153642">
    <property type="component" value="Unassembled WGS sequence"/>
</dbReference>